<feature type="domain" description="Cyclic nucleotide-binding" evidence="4">
    <location>
        <begin position="13"/>
        <end position="117"/>
    </location>
</feature>
<evidence type="ECO:0000256" key="3">
    <source>
        <dbReference type="ARBA" id="ARBA00023163"/>
    </source>
</evidence>
<dbReference type="SMART" id="SM00100">
    <property type="entry name" value="cNMP"/>
    <property type="match status" value="1"/>
</dbReference>
<dbReference type="AlphaFoldDB" id="A0A1G9WML9"/>
<dbReference type="OrthoDB" id="3176638at2"/>
<organism evidence="6 7">
    <name type="scientific">Megasphaera paucivorans</name>
    <dbReference type="NCBI Taxonomy" id="349095"/>
    <lineage>
        <taxon>Bacteria</taxon>
        <taxon>Bacillati</taxon>
        <taxon>Bacillota</taxon>
        <taxon>Negativicutes</taxon>
        <taxon>Veillonellales</taxon>
        <taxon>Veillonellaceae</taxon>
        <taxon>Megasphaera</taxon>
    </lineage>
</organism>
<dbReference type="InterPro" id="IPR000595">
    <property type="entry name" value="cNMP-bd_dom"/>
</dbReference>
<dbReference type="Pfam" id="PF00027">
    <property type="entry name" value="cNMP_binding"/>
    <property type="match status" value="1"/>
</dbReference>
<dbReference type="RefSeq" id="WP_091650462.1">
    <property type="nucleotide sequence ID" value="NZ_FNHQ01000015.1"/>
</dbReference>
<accession>A0A1G9WML9</accession>
<dbReference type="InterPro" id="IPR036390">
    <property type="entry name" value="WH_DNA-bd_sf"/>
</dbReference>
<dbReference type="GO" id="GO:0006355">
    <property type="term" value="P:regulation of DNA-templated transcription"/>
    <property type="evidence" value="ECO:0007669"/>
    <property type="project" value="InterPro"/>
</dbReference>
<evidence type="ECO:0000256" key="1">
    <source>
        <dbReference type="ARBA" id="ARBA00023015"/>
    </source>
</evidence>
<dbReference type="PROSITE" id="PS50042">
    <property type="entry name" value="CNMP_BINDING_3"/>
    <property type="match status" value="1"/>
</dbReference>
<dbReference type="EMBL" id="FNHQ01000015">
    <property type="protein sequence ID" value="SDM85778.1"/>
    <property type="molecule type" value="Genomic_DNA"/>
</dbReference>
<dbReference type="CDD" id="cd00038">
    <property type="entry name" value="CAP_ED"/>
    <property type="match status" value="1"/>
</dbReference>
<dbReference type="Proteomes" id="UP000199309">
    <property type="component" value="Unassembled WGS sequence"/>
</dbReference>
<dbReference type="InterPro" id="IPR012318">
    <property type="entry name" value="HTH_CRP"/>
</dbReference>
<dbReference type="PROSITE" id="PS51063">
    <property type="entry name" value="HTH_CRP_2"/>
    <property type="match status" value="1"/>
</dbReference>
<keyword evidence="6" id="KW-0418">Kinase</keyword>
<dbReference type="GO" id="GO:0003677">
    <property type="term" value="F:DNA binding"/>
    <property type="evidence" value="ECO:0007669"/>
    <property type="project" value="UniProtKB-KW"/>
</dbReference>
<evidence type="ECO:0000259" key="4">
    <source>
        <dbReference type="PROSITE" id="PS50042"/>
    </source>
</evidence>
<proteinExistence type="predicted"/>
<dbReference type="STRING" id="349095.SAMN05660299_01650"/>
<dbReference type="SUPFAM" id="SSF51206">
    <property type="entry name" value="cAMP-binding domain-like"/>
    <property type="match status" value="1"/>
</dbReference>
<keyword evidence="2" id="KW-0238">DNA-binding</keyword>
<evidence type="ECO:0000259" key="5">
    <source>
        <dbReference type="PROSITE" id="PS51063"/>
    </source>
</evidence>
<dbReference type="Pfam" id="PF13545">
    <property type="entry name" value="HTH_Crp_2"/>
    <property type="match status" value="1"/>
</dbReference>
<evidence type="ECO:0000256" key="2">
    <source>
        <dbReference type="ARBA" id="ARBA00023125"/>
    </source>
</evidence>
<keyword evidence="6" id="KW-0808">Transferase</keyword>
<evidence type="ECO:0000313" key="7">
    <source>
        <dbReference type="Proteomes" id="UP000199309"/>
    </source>
</evidence>
<dbReference type="InterPro" id="IPR014710">
    <property type="entry name" value="RmlC-like_jellyroll"/>
</dbReference>
<reference evidence="6 7" key="1">
    <citation type="submission" date="2016-10" db="EMBL/GenBank/DDBJ databases">
        <authorList>
            <person name="de Groot N.N."/>
        </authorList>
    </citation>
    <scope>NUCLEOTIDE SEQUENCE [LARGE SCALE GENOMIC DNA]</scope>
    <source>
        <strain evidence="6 7">DSM 16981</strain>
    </source>
</reference>
<dbReference type="SUPFAM" id="SSF46785">
    <property type="entry name" value="Winged helix' DNA-binding domain"/>
    <property type="match status" value="1"/>
</dbReference>
<keyword evidence="3" id="KW-0804">Transcription</keyword>
<feature type="domain" description="HTH crp-type" evidence="5">
    <location>
        <begin position="154"/>
        <end position="221"/>
    </location>
</feature>
<gene>
    <name evidence="6" type="ORF">SAMN05660299_01650</name>
</gene>
<dbReference type="Gene3D" id="2.60.120.10">
    <property type="entry name" value="Jelly Rolls"/>
    <property type="match status" value="1"/>
</dbReference>
<dbReference type="GO" id="GO:0016301">
    <property type="term" value="F:kinase activity"/>
    <property type="evidence" value="ECO:0007669"/>
    <property type="project" value="UniProtKB-KW"/>
</dbReference>
<keyword evidence="1" id="KW-0805">Transcription regulation</keyword>
<protein>
    <submittedName>
        <fullName evidence="6">cAMP-binding domain of CRP or a regulatory subunit of cAMP-dependent protein kinases</fullName>
    </submittedName>
</protein>
<evidence type="ECO:0000313" key="6">
    <source>
        <dbReference type="EMBL" id="SDM85778.1"/>
    </source>
</evidence>
<name>A0A1G9WML9_9FIRM</name>
<dbReference type="InterPro" id="IPR018490">
    <property type="entry name" value="cNMP-bd_dom_sf"/>
</dbReference>
<sequence>MGSYTDIFKKNPLFKGVRQDEFLPMLQGLEARKKSYKKGSFIFFAGDEIHHIGIVLSGAVHIIQEDFWGNRNILARVAPGGMFGEGFACVQNAKSEVDTVAALAAEVLYLDIDKFVRTEINAGKYASLLMGNLLAIMAEKNVFLTQKIRYISQRTTRQKLMAFLSDEARRHGASSFDIAFDRQQLADFLSVDRSAMSSELGRMRDEGIIDFHKNRFTLRGD</sequence>
<keyword evidence="7" id="KW-1185">Reference proteome</keyword>